<evidence type="ECO:0000313" key="3">
    <source>
        <dbReference type="Proteomes" id="UP000250003"/>
    </source>
</evidence>
<dbReference type="KEGG" id="blau:DQQ01_01385"/>
<reference evidence="3" key="1">
    <citation type="submission" date="2018-06" db="EMBL/GenBank/DDBJ databases">
        <title>Description of Blautia argi sp. nov., a new anaerobic isolated from dog feces.</title>
        <authorList>
            <person name="Chang Y.-H."/>
            <person name="Paek J."/>
            <person name="Shin Y."/>
        </authorList>
    </citation>
    <scope>NUCLEOTIDE SEQUENCE [LARGE SCALE GENOMIC DNA]</scope>
    <source>
        <strain evidence="3">KCTC 15426</strain>
    </source>
</reference>
<dbReference type="Proteomes" id="UP000250003">
    <property type="component" value="Chromosome"/>
</dbReference>
<dbReference type="AlphaFoldDB" id="A0A2Z4U7K6"/>
<name>A0A2Z4U7K6_9FIRM</name>
<gene>
    <name evidence="2" type="ORF">DQQ01_01385</name>
</gene>
<keyword evidence="1" id="KW-0732">Signal</keyword>
<dbReference type="EMBL" id="CP030280">
    <property type="protein sequence ID" value="AWY97022.1"/>
    <property type="molecule type" value="Genomic_DNA"/>
</dbReference>
<dbReference type="RefSeq" id="WP_111917858.1">
    <property type="nucleotide sequence ID" value="NZ_CAUWHR010000023.1"/>
</dbReference>
<feature type="chain" id="PRO_5039500998" evidence="1">
    <location>
        <begin position="28"/>
        <end position="180"/>
    </location>
</feature>
<feature type="signal peptide" evidence="1">
    <location>
        <begin position="1"/>
        <end position="27"/>
    </location>
</feature>
<evidence type="ECO:0000256" key="1">
    <source>
        <dbReference type="SAM" id="SignalP"/>
    </source>
</evidence>
<sequence>MKKFKFNKNKKSFILSLLLLAAVVGTAGTVALAVGKSNKVINTFQAADNNTGIDEGDGGEPKNKVVSIKNESEKDKAFIRARVTVSPEGACKVDTSRAESWEYCKEDGFYYYLKAVAPKGKTTELFNGVTPSDDFKGDTFDVTVYEESCVANVSSNKDLDINTVKAAFDKAEKSGTVEVK</sequence>
<keyword evidence="3" id="KW-1185">Reference proteome</keyword>
<evidence type="ECO:0000313" key="2">
    <source>
        <dbReference type="EMBL" id="AWY97022.1"/>
    </source>
</evidence>
<organism evidence="2 3">
    <name type="scientific">Blautia argi</name>
    <dbReference type="NCBI Taxonomy" id="1912897"/>
    <lineage>
        <taxon>Bacteria</taxon>
        <taxon>Bacillati</taxon>
        <taxon>Bacillota</taxon>
        <taxon>Clostridia</taxon>
        <taxon>Lachnospirales</taxon>
        <taxon>Lachnospiraceae</taxon>
        <taxon>Blautia</taxon>
    </lineage>
</organism>
<proteinExistence type="predicted"/>
<protein>
    <submittedName>
        <fullName evidence="2">Uncharacterized protein</fullName>
    </submittedName>
</protein>
<dbReference type="OrthoDB" id="2064994at2"/>
<accession>A0A2Z4U7K6</accession>